<accession>A0A9P1GXH6</accession>
<sequence length="801" mass="90784">MQRFLTRAGKARGSRYNQLAGGAGVPRAPNSWPVNARNAFTTLYTSVLATAAVVDAKRKDDRAKLLDSEIDQAKEAVARLRLENAEAEARLFPEIFGATIQADGGSRSLGRHKPRPTRTTPRLSADPTSTKMGVYEAQIWEWMGGQCWDVFHPQNYKRTLVKLNTTDHQSIQDWLDATASSDREDKLMTVARPEEYESSVMGLVNTLLIEHDRMRWKKAKESEPKSPLRIAIDRLLVRGLPNIWWDNRDLNALRWGRTELSARFRRDVVGHDRLGTIERICYSLLTSLYPVTMHSYNTLIVQLTKAGHGRLAGCVTRAHFAHFRYHHPQSAAAVLYHDKEVFNHAGVSRKVNVIFRRLDSYLARGGCRLLEAMVGAYAGIGNLTDAVVVLCHGITLGLCVRSKELIKLIGQCIWNLDRSLAAMLIRSFTDNQEILKAVLESDPALKPVLLHQINYLLDVSNLWQQPASLAKRLREYNINPERFGRLRKALAILGVERELQQASQKLRQIEKSLGMQSQSPLAIPQDATLARRIDEALKIANKPSAHLRAAMPAAWAPRISPKDEEADRSFEAGYDPTHEIIHGHRRVSRKETPRVWDAEDYRAARMDLRIVALAKQVKVTLDKQRAFSSLVHREVKNYKELEWQYARKRMLRRRRRALNRIQERVETLHTTSAGESNSIEAAMWEMEGEERQRRQVERERFLVEEEKWRPAAAAARRRRAAAAEEPRAEEALLAATTLQSGGLALPPRRDAALSIPQLSPRPLPERLEASASFHATYAVERGWRPLGGRARWGGGASRAIH</sequence>
<evidence type="ECO:0000256" key="2">
    <source>
        <dbReference type="SAM" id="MobiDB-lite"/>
    </source>
</evidence>
<gene>
    <name evidence="3" type="ORF">PPNO1_LOCUS2317</name>
</gene>
<evidence type="ECO:0000256" key="1">
    <source>
        <dbReference type="SAM" id="Coils"/>
    </source>
</evidence>
<dbReference type="Proteomes" id="UP000838763">
    <property type="component" value="Unassembled WGS sequence"/>
</dbReference>
<protein>
    <submittedName>
        <fullName evidence="3">Uncharacterized protein</fullName>
    </submittedName>
</protein>
<keyword evidence="4" id="KW-1185">Reference proteome</keyword>
<dbReference type="OrthoDB" id="185373at2759"/>
<dbReference type="AlphaFoldDB" id="A0A9P1GXH6"/>
<proteinExistence type="predicted"/>
<reference evidence="3" key="1">
    <citation type="submission" date="2022-11" db="EMBL/GenBank/DDBJ databases">
        <authorList>
            <person name="Scott C."/>
            <person name="Bruce N."/>
        </authorList>
    </citation>
    <scope>NUCLEOTIDE SEQUENCE</scope>
</reference>
<organism evidence="3 4">
    <name type="scientific">Parascedosporium putredinis</name>
    <dbReference type="NCBI Taxonomy" id="1442378"/>
    <lineage>
        <taxon>Eukaryota</taxon>
        <taxon>Fungi</taxon>
        <taxon>Dikarya</taxon>
        <taxon>Ascomycota</taxon>
        <taxon>Pezizomycotina</taxon>
        <taxon>Sordariomycetes</taxon>
        <taxon>Hypocreomycetidae</taxon>
        <taxon>Microascales</taxon>
        <taxon>Microascaceae</taxon>
        <taxon>Parascedosporium</taxon>
    </lineage>
</organism>
<evidence type="ECO:0000313" key="4">
    <source>
        <dbReference type="Proteomes" id="UP000838763"/>
    </source>
</evidence>
<dbReference type="EMBL" id="CALLCH030000005">
    <property type="protein sequence ID" value="CAI4212559.1"/>
    <property type="molecule type" value="Genomic_DNA"/>
</dbReference>
<comment type="caution">
    <text evidence="3">The sequence shown here is derived from an EMBL/GenBank/DDBJ whole genome shotgun (WGS) entry which is preliminary data.</text>
</comment>
<evidence type="ECO:0000313" key="3">
    <source>
        <dbReference type="EMBL" id="CAI4212559.1"/>
    </source>
</evidence>
<feature type="region of interest" description="Disordered" evidence="2">
    <location>
        <begin position="103"/>
        <end position="128"/>
    </location>
</feature>
<feature type="coiled-coil region" evidence="1">
    <location>
        <begin position="56"/>
        <end position="90"/>
    </location>
</feature>
<name>A0A9P1GXH6_9PEZI</name>
<keyword evidence="1" id="KW-0175">Coiled coil</keyword>
<feature type="coiled-coil region" evidence="1">
    <location>
        <begin position="679"/>
        <end position="706"/>
    </location>
</feature>